<dbReference type="EMBL" id="JBHLUU010000016">
    <property type="protein sequence ID" value="MFC0474533.1"/>
    <property type="molecule type" value="Genomic_DNA"/>
</dbReference>
<reference evidence="1 2" key="1">
    <citation type="submission" date="2024-09" db="EMBL/GenBank/DDBJ databases">
        <authorList>
            <person name="Sun Q."/>
            <person name="Mori K."/>
        </authorList>
    </citation>
    <scope>NUCLEOTIDE SEQUENCE [LARGE SCALE GENOMIC DNA]</scope>
    <source>
        <strain evidence="1 2">CGMCC 1.9126</strain>
    </source>
</reference>
<evidence type="ECO:0000313" key="1">
    <source>
        <dbReference type="EMBL" id="MFC0474533.1"/>
    </source>
</evidence>
<evidence type="ECO:0000313" key="2">
    <source>
        <dbReference type="Proteomes" id="UP001589738"/>
    </source>
</evidence>
<organism evidence="1 2">
    <name type="scientific">Robertmurraya beringensis</name>
    <dbReference type="NCBI Taxonomy" id="641660"/>
    <lineage>
        <taxon>Bacteria</taxon>
        <taxon>Bacillati</taxon>
        <taxon>Bacillota</taxon>
        <taxon>Bacilli</taxon>
        <taxon>Bacillales</taxon>
        <taxon>Bacillaceae</taxon>
        <taxon>Robertmurraya</taxon>
    </lineage>
</organism>
<protein>
    <recommendedName>
        <fullName evidence="3">Histidine kinase/HSP90-like ATPase domain-containing protein</fullName>
    </recommendedName>
</protein>
<comment type="caution">
    <text evidence="1">The sequence shown here is derived from an EMBL/GenBank/DDBJ whole genome shotgun (WGS) entry which is preliminary data.</text>
</comment>
<accession>A0ABV6KMJ0</accession>
<sequence>MQKSIRISSYKEYEILEQELEEFIVEFAPENVHLMMYSIREAVNNAFEHGIKNNFSLAITITTEISGNNPRC</sequence>
<dbReference type="Proteomes" id="UP001589738">
    <property type="component" value="Unassembled WGS sequence"/>
</dbReference>
<gene>
    <name evidence="1" type="ORF">ACFFHF_04375</name>
</gene>
<proteinExistence type="predicted"/>
<keyword evidence="2" id="KW-1185">Reference proteome</keyword>
<evidence type="ECO:0008006" key="3">
    <source>
        <dbReference type="Google" id="ProtNLM"/>
    </source>
</evidence>
<dbReference type="RefSeq" id="WP_340906382.1">
    <property type="nucleotide sequence ID" value="NZ_JBHLUU010000016.1"/>
</dbReference>
<name>A0ABV6KMJ0_9BACI</name>